<dbReference type="CDD" id="cd09113">
    <property type="entry name" value="PLDc_ymdC_like_2"/>
    <property type="match status" value="1"/>
</dbReference>
<evidence type="ECO:0000256" key="1">
    <source>
        <dbReference type="SAM" id="Phobius"/>
    </source>
</evidence>
<evidence type="ECO:0000313" key="4">
    <source>
        <dbReference type="Proteomes" id="UP000234335"/>
    </source>
</evidence>
<name>A0A2I1M8T8_9FIRM</name>
<keyword evidence="1" id="KW-1133">Transmembrane helix</keyword>
<protein>
    <recommendedName>
        <fullName evidence="2">PLD phosphodiesterase domain-containing protein</fullName>
    </recommendedName>
</protein>
<dbReference type="PROSITE" id="PS50035">
    <property type="entry name" value="PLD"/>
    <property type="match status" value="2"/>
</dbReference>
<feature type="domain" description="PLD phosphodiesterase" evidence="2">
    <location>
        <begin position="175"/>
        <end position="202"/>
    </location>
</feature>
<keyword evidence="1" id="KW-0472">Membrane</keyword>
<dbReference type="PANTHER" id="PTHR21248">
    <property type="entry name" value="CARDIOLIPIN SYNTHASE"/>
    <property type="match status" value="1"/>
</dbReference>
<dbReference type="InterPro" id="IPR001736">
    <property type="entry name" value="PLipase_D/transphosphatidylase"/>
</dbReference>
<accession>A0A2I1M8T8</accession>
<dbReference type="AlphaFoldDB" id="A0A2I1M8T8"/>
<dbReference type="PANTHER" id="PTHR21248:SF12">
    <property type="entry name" value="CARDIOLIPIN SYNTHASE C"/>
    <property type="match status" value="1"/>
</dbReference>
<evidence type="ECO:0000259" key="2">
    <source>
        <dbReference type="PROSITE" id="PS50035"/>
    </source>
</evidence>
<comment type="caution">
    <text evidence="3">The sequence shown here is derived from an EMBL/GenBank/DDBJ whole genome shotgun (WGS) entry which is preliminary data.</text>
</comment>
<sequence length="492" mass="57521">MEFFCEKKYLKYYLLIISKMEKDFMKTKILRILLGFLIYLVVFSSFPYIRQKNVSNKFKNDFDISRFYKKDGSCTYAQIIRENDKARIEKIRAIDNAQDKIMLSNYRFLIDNTGEKFMASLVAAAKRGVDIDIILDGNTLFMNLGKNNYYLALDSFPNVHMKIYNPMSLLKPRSLMGRMHDKYMIVDDEIVFVGGRNIADRFMQTTGKYTYDWDVLLYCDKRSKNDAIGQLKKYFYDIYDNGQRNKDIKKAAIFANDRKNKEILDNLKTIYENDKINNLDNYKNRDYPNTLIKVSRVNLIANPINVYSKEPQVFYQIIELMKNANKSVDIHTPYFIGNKLMYDSLKDISKKVPTRLFTNSPASGVNTAGNGEYIVHKNKIKNLGVNLLENEKDFSYHGKAFTIDDNLSAVGSFNWDMRSTYIDTELMLVIEGEEFSKKVKDEFSFYEKDANKVLENGDKINLAGKKMTKASFVKKFISIMFIILFYPLRFLF</sequence>
<feature type="transmembrane region" description="Helical" evidence="1">
    <location>
        <begin position="29"/>
        <end position="49"/>
    </location>
</feature>
<dbReference type="GO" id="GO:0030572">
    <property type="term" value="F:phosphatidyltransferase activity"/>
    <property type="evidence" value="ECO:0007669"/>
    <property type="project" value="UniProtKB-ARBA"/>
</dbReference>
<dbReference type="Gene3D" id="3.30.870.10">
    <property type="entry name" value="Endonuclease Chain A"/>
    <property type="match status" value="2"/>
</dbReference>
<keyword evidence="4" id="KW-1185">Reference proteome</keyword>
<dbReference type="EMBL" id="PKGS01000003">
    <property type="protein sequence ID" value="PKZ16555.1"/>
    <property type="molecule type" value="Genomic_DNA"/>
</dbReference>
<evidence type="ECO:0000313" key="3">
    <source>
        <dbReference type="EMBL" id="PKZ16555.1"/>
    </source>
</evidence>
<dbReference type="SUPFAM" id="SSF56024">
    <property type="entry name" value="Phospholipase D/nuclease"/>
    <property type="match status" value="2"/>
</dbReference>
<keyword evidence="1" id="KW-0812">Transmembrane</keyword>
<dbReference type="SMART" id="SM00155">
    <property type="entry name" value="PLDc"/>
    <property type="match status" value="2"/>
</dbReference>
<organism evidence="3 4">
    <name type="scientific">Anaerococcus octavius</name>
    <dbReference type="NCBI Taxonomy" id="54007"/>
    <lineage>
        <taxon>Bacteria</taxon>
        <taxon>Bacillati</taxon>
        <taxon>Bacillota</taxon>
        <taxon>Tissierellia</taxon>
        <taxon>Tissierellales</taxon>
        <taxon>Peptoniphilaceae</taxon>
        <taxon>Anaerococcus</taxon>
    </lineage>
</organism>
<dbReference type="Pfam" id="PF13091">
    <property type="entry name" value="PLDc_2"/>
    <property type="match status" value="2"/>
</dbReference>
<reference evidence="3 4" key="1">
    <citation type="submission" date="2017-12" db="EMBL/GenBank/DDBJ databases">
        <title>Phylogenetic diversity of female urinary microbiome.</title>
        <authorList>
            <person name="Thomas-White K."/>
            <person name="Wolfe A.J."/>
        </authorList>
    </citation>
    <scope>NUCLEOTIDE SEQUENCE [LARGE SCALE GENOMIC DNA]</scope>
    <source>
        <strain evidence="3 4">UMB0119</strain>
    </source>
</reference>
<gene>
    <name evidence="3" type="ORF">CYJ34_04980</name>
</gene>
<dbReference type="InterPro" id="IPR025202">
    <property type="entry name" value="PLD-like_dom"/>
</dbReference>
<feature type="domain" description="PLD phosphodiesterase" evidence="2">
    <location>
        <begin position="392"/>
        <end position="419"/>
    </location>
</feature>
<proteinExistence type="predicted"/>
<dbReference type="GO" id="GO:0032049">
    <property type="term" value="P:cardiolipin biosynthetic process"/>
    <property type="evidence" value="ECO:0007669"/>
    <property type="project" value="UniProtKB-ARBA"/>
</dbReference>
<dbReference type="Proteomes" id="UP000234335">
    <property type="component" value="Unassembled WGS sequence"/>
</dbReference>